<evidence type="ECO:0000313" key="2">
    <source>
        <dbReference type="Proteomes" id="UP001597299"/>
    </source>
</evidence>
<accession>A0ABW4YVZ0</accession>
<dbReference type="EMBL" id="JBHUHD010000001">
    <property type="protein sequence ID" value="MFD2140551.1"/>
    <property type="molecule type" value="Genomic_DNA"/>
</dbReference>
<name>A0ABW4YVZ0_9HYPH</name>
<protein>
    <submittedName>
        <fullName evidence="1">Uncharacterized protein</fullName>
    </submittedName>
</protein>
<dbReference type="Proteomes" id="UP001597299">
    <property type="component" value="Unassembled WGS sequence"/>
</dbReference>
<keyword evidence="2" id="KW-1185">Reference proteome</keyword>
<organism evidence="1 2">
    <name type="scientific">Ancylobacter oerskovii</name>
    <dbReference type="NCBI Taxonomy" id="459519"/>
    <lineage>
        <taxon>Bacteria</taxon>
        <taxon>Pseudomonadati</taxon>
        <taxon>Pseudomonadota</taxon>
        <taxon>Alphaproteobacteria</taxon>
        <taxon>Hyphomicrobiales</taxon>
        <taxon>Xanthobacteraceae</taxon>
        <taxon>Ancylobacter</taxon>
    </lineage>
</organism>
<evidence type="ECO:0000313" key="1">
    <source>
        <dbReference type="EMBL" id="MFD2140551.1"/>
    </source>
</evidence>
<proteinExistence type="predicted"/>
<gene>
    <name evidence="1" type="ORF">ACFSNC_09080</name>
</gene>
<sequence length="82" mass="8924">MCSDCLDEPSRDLAIAPEELARLARRIEADMSGEPAPAHAWSVYLGEESGALEWRTLDRLARAMDGARLIASMAGRPADPSR</sequence>
<comment type="caution">
    <text evidence="1">The sequence shown here is derived from an EMBL/GenBank/DDBJ whole genome shotgun (WGS) entry which is preliminary data.</text>
</comment>
<reference evidence="2" key="1">
    <citation type="journal article" date="2019" name="Int. J. Syst. Evol. Microbiol.">
        <title>The Global Catalogue of Microorganisms (GCM) 10K type strain sequencing project: providing services to taxonomists for standard genome sequencing and annotation.</title>
        <authorList>
            <consortium name="The Broad Institute Genomics Platform"/>
            <consortium name="The Broad Institute Genome Sequencing Center for Infectious Disease"/>
            <person name="Wu L."/>
            <person name="Ma J."/>
        </authorList>
    </citation>
    <scope>NUCLEOTIDE SEQUENCE [LARGE SCALE GENOMIC DNA]</scope>
    <source>
        <strain evidence="2">CCM 7435</strain>
    </source>
</reference>
<dbReference type="RefSeq" id="WP_213352883.1">
    <property type="nucleotide sequence ID" value="NZ_JAHBGB010000031.1"/>
</dbReference>